<dbReference type="InterPro" id="IPR001878">
    <property type="entry name" value="Znf_CCHC"/>
</dbReference>
<dbReference type="GO" id="GO:0031298">
    <property type="term" value="C:replication fork protection complex"/>
    <property type="evidence" value="ECO:0007669"/>
    <property type="project" value="TreeGrafter"/>
</dbReference>
<dbReference type="GO" id="GO:0006974">
    <property type="term" value="P:DNA damage response"/>
    <property type="evidence" value="ECO:0007669"/>
    <property type="project" value="UniProtKB-KW"/>
</dbReference>
<comment type="function">
    <text evidence="7">Plays an important role in the control of DNA replication and the maintenance of replication fork stability.</text>
</comment>
<sequence>MSGGAVPTGCYKCGRPGHWSRDCPSDPNTSETNNNGNQRSDLDPSSKSASRPPLAPQKLKQKPPRKVRPKLTPDLLLSDAGIGHILRYFPPALKCRGRGHEVDDLRHLLRMYADWHSRLLPYYNFEQFLDKVERVGSSKRVKARTLSFCCLSQYGYMFTGDFLCRWIVCLRDLRDKVSNGVDPTKLQEDPVQQDSVDEQDTSGHDMPCDTQENNNMQTGDDNDFQEDMPQSIWEEATQEPSQPVVADTSRAEEVQNQTVEANPSTSNSTYVMTEEQKARMEANRLRALERAAARALSKQA</sequence>
<dbReference type="GO" id="GO:0031297">
    <property type="term" value="P:replication fork processing"/>
    <property type="evidence" value="ECO:0007669"/>
    <property type="project" value="UniProtKB-UniRule"/>
</dbReference>
<reference evidence="10" key="1">
    <citation type="submission" date="2018-01" db="EMBL/GenBank/DDBJ databases">
        <authorList>
            <person name="Mao J.F."/>
        </authorList>
    </citation>
    <scope>NUCLEOTIDE SEQUENCE</scope>
    <source>
        <strain evidence="10">Huo1</strain>
        <tissue evidence="10">Leaf</tissue>
    </source>
</reference>
<dbReference type="GO" id="GO:0003677">
    <property type="term" value="F:DNA binding"/>
    <property type="evidence" value="ECO:0007669"/>
    <property type="project" value="TreeGrafter"/>
</dbReference>
<keyword evidence="6" id="KW-0862">Zinc</keyword>
<reference evidence="10" key="2">
    <citation type="submission" date="2020-08" db="EMBL/GenBank/DDBJ databases">
        <title>Plant Genome Project.</title>
        <authorList>
            <person name="Zhang R.-G."/>
        </authorList>
    </citation>
    <scope>NUCLEOTIDE SEQUENCE</scope>
    <source>
        <strain evidence="10">Huo1</strain>
        <tissue evidence="10">Leaf</tissue>
    </source>
</reference>
<dbReference type="AlphaFoldDB" id="A0A8X8ZZ91"/>
<evidence type="ECO:0000256" key="8">
    <source>
        <dbReference type="SAM" id="MobiDB-lite"/>
    </source>
</evidence>
<feature type="region of interest" description="Disordered" evidence="8">
    <location>
        <begin position="236"/>
        <end position="278"/>
    </location>
</feature>
<gene>
    <name evidence="10" type="ORF">SASPL_119060</name>
</gene>
<dbReference type="PANTHER" id="PTHR13220:SF11">
    <property type="entry name" value="TIMELESS-INTERACTING PROTEIN"/>
    <property type="match status" value="1"/>
</dbReference>
<evidence type="ECO:0000256" key="7">
    <source>
        <dbReference type="RuleBase" id="RU366049"/>
    </source>
</evidence>
<evidence type="ECO:0000256" key="3">
    <source>
        <dbReference type="ARBA" id="ARBA00022763"/>
    </source>
</evidence>
<keyword evidence="6" id="KW-0479">Metal-binding</keyword>
<dbReference type="InterPro" id="IPR012923">
    <property type="entry name" value="Csm3"/>
</dbReference>
<evidence type="ECO:0000256" key="6">
    <source>
        <dbReference type="PROSITE-ProRule" id="PRU00047"/>
    </source>
</evidence>
<evidence type="ECO:0000256" key="4">
    <source>
        <dbReference type="ARBA" id="ARBA00023242"/>
    </source>
</evidence>
<feature type="compositionally biased region" description="Basic residues" evidence="8">
    <location>
        <begin position="59"/>
        <end position="69"/>
    </location>
</feature>
<protein>
    <recommendedName>
        <fullName evidence="9">CCHC-type domain-containing protein</fullName>
    </recommendedName>
</protein>
<name>A0A8X8ZZ91_SALSN</name>
<accession>A0A8X8ZZ91</accession>
<evidence type="ECO:0000313" key="11">
    <source>
        <dbReference type="Proteomes" id="UP000298416"/>
    </source>
</evidence>
<dbReference type="GO" id="GO:0000076">
    <property type="term" value="P:DNA replication checkpoint signaling"/>
    <property type="evidence" value="ECO:0007669"/>
    <property type="project" value="UniProtKB-UniRule"/>
</dbReference>
<evidence type="ECO:0000256" key="1">
    <source>
        <dbReference type="ARBA" id="ARBA00004123"/>
    </source>
</evidence>
<keyword evidence="4 7" id="KW-0539">Nucleus</keyword>
<comment type="subcellular location">
    <subcellularLocation>
        <location evidence="1 7">Nucleus</location>
    </subcellularLocation>
</comment>
<proteinExistence type="inferred from homology"/>
<keyword evidence="5 7" id="KW-0131">Cell cycle</keyword>
<feature type="region of interest" description="Disordered" evidence="8">
    <location>
        <begin position="1"/>
        <end position="71"/>
    </location>
</feature>
<dbReference type="Gene3D" id="4.10.60.10">
    <property type="entry name" value="Zinc finger, CCHC-type"/>
    <property type="match status" value="1"/>
</dbReference>
<dbReference type="PANTHER" id="PTHR13220">
    <property type="entry name" value="TIMELESS INTERACTING-RELATED"/>
    <property type="match status" value="1"/>
</dbReference>
<feature type="compositionally biased region" description="Polar residues" evidence="8">
    <location>
        <begin position="210"/>
        <end position="219"/>
    </location>
</feature>
<comment type="similarity">
    <text evidence="2 7">Belongs to the CSM3 family.</text>
</comment>
<dbReference type="SMART" id="SM00343">
    <property type="entry name" value="ZnF_C2HC"/>
    <property type="match status" value="1"/>
</dbReference>
<dbReference type="SUPFAM" id="SSF57756">
    <property type="entry name" value="Retrovirus zinc finger-like domains"/>
    <property type="match status" value="1"/>
</dbReference>
<dbReference type="InterPro" id="IPR036875">
    <property type="entry name" value="Znf_CCHC_sf"/>
</dbReference>
<dbReference type="Pfam" id="PF00098">
    <property type="entry name" value="zf-CCHC"/>
    <property type="match status" value="1"/>
</dbReference>
<evidence type="ECO:0000313" key="10">
    <source>
        <dbReference type="EMBL" id="KAG6422488.1"/>
    </source>
</evidence>
<evidence type="ECO:0000256" key="5">
    <source>
        <dbReference type="ARBA" id="ARBA00023306"/>
    </source>
</evidence>
<dbReference type="GO" id="GO:0008270">
    <property type="term" value="F:zinc ion binding"/>
    <property type="evidence" value="ECO:0007669"/>
    <property type="project" value="UniProtKB-KW"/>
</dbReference>
<comment type="caution">
    <text evidence="10">The sequence shown here is derived from an EMBL/GenBank/DDBJ whole genome shotgun (WGS) entry which is preliminary data.</text>
</comment>
<feature type="compositionally biased region" description="Polar residues" evidence="8">
    <location>
        <begin position="26"/>
        <end position="49"/>
    </location>
</feature>
<dbReference type="InterPro" id="IPR040038">
    <property type="entry name" value="TIPIN/Csm3/Swi3"/>
</dbReference>
<keyword evidence="6" id="KW-0863">Zinc-finger</keyword>
<feature type="region of interest" description="Disordered" evidence="8">
    <location>
        <begin position="180"/>
        <end position="224"/>
    </location>
</feature>
<keyword evidence="11" id="KW-1185">Reference proteome</keyword>
<evidence type="ECO:0000256" key="2">
    <source>
        <dbReference type="ARBA" id="ARBA00006075"/>
    </source>
</evidence>
<dbReference type="Proteomes" id="UP000298416">
    <property type="component" value="Unassembled WGS sequence"/>
</dbReference>
<feature type="domain" description="CCHC-type" evidence="9">
    <location>
        <begin position="10"/>
        <end position="25"/>
    </location>
</feature>
<dbReference type="EMBL" id="PNBA02000006">
    <property type="protein sequence ID" value="KAG6422488.1"/>
    <property type="molecule type" value="Genomic_DNA"/>
</dbReference>
<evidence type="ECO:0000259" key="9">
    <source>
        <dbReference type="PROSITE" id="PS50158"/>
    </source>
</evidence>
<keyword evidence="3 7" id="KW-0227">DNA damage</keyword>
<dbReference type="PROSITE" id="PS50158">
    <property type="entry name" value="ZF_CCHC"/>
    <property type="match status" value="1"/>
</dbReference>
<feature type="compositionally biased region" description="Polar residues" evidence="8">
    <location>
        <begin position="254"/>
        <end position="271"/>
    </location>
</feature>
<dbReference type="Pfam" id="PF07962">
    <property type="entry name" value="Swi3"/>
    <property type="match status" value="1"/>
</dbReference>
<organism evidence="10">
    <name type="scientific">Salvia splendens</name>
    <name type="common">Scarlet sage</name>
    <dbReference type="NCBI Taxonomy" id="180675"/>
    <lineage>
        <taxon>Eukaryota</taxon>
        <taxon>Viridiplantae</taxon>
        <taxon>Streptophyta</taxon>
        <taxon>Embryophyta</taxon>
        <taxon>Tracheophyta</taxon>
        <taxon>Spermatophyta</taxon>
        <taxon>Magnoliopsida</taxon>
        <taxon>eudicotyledons</taxon>
        <taxon>Gunneridae</taxon>
        <taxon>Pentapetalae</taxon>
        <taxon>asterids</taxon>
        <taxon>lamiids</taxon>
        <taxon>Lamiales</taxon>
        <taxon>Lamiaceae</taxon>
        <taxon>Nepetoideae</taxon>
        <taxon>Mentheae</taxon>
        <taxon>Salviinae</taxon>
        <taxon>Salvia</taxon>
        <taxon>Salvia subgen. Calosphace</taxon>
        <taxon>core Calosphace</taxon>
    </lineage>
</organism>
<dbReference type="GO" id="GO:0043111">
    <property type="term" value="P:replication fork arrest"/>
    <property type="evidence" value="ECO:0007669"/>
    <property type="project" value="TreeGrafter"/>
</dbReference>